<dbReference type="Proteomes" id="UP000245942">
    <property type="component" value="Unassembled WGS sequence"/>
</dbReference>
<dbReference type="SUPFAM" id="SSF48403">
    <property type="entry name" value="Ankyrin repeat"/>
    <property type="match status" value="1"/>
</dbReference>
<evidence type="ECO:0000256" key="4">
    <source>
        <dbReference type="ARBA" id="ARBA00022833"/>
    </source>
</evidence>
<dbReference type="InterPro" id="IPR013083">
    <property type="entry name" value="Znf_RING/FYVE/PHD"/>
</dbReference>
<evidence type="ECO:0008006" key="13">
    <source>
        <dbReference type="Google" id="ProtNLM"/>
    </source>
</evidence>
<feature type="repeat" description="ANK" evidence="6">
    <location>
        <begin position="11"/>
        <end position="44"/>
    </location>
</feature>
<dbReference type="InterPro" id="IPR036770">
    <property type="entry name" value="Ankyrin_rpt-contain_sf"/>
</dbReference>
<feature type="repeat" description="ANK" evidence="6">
    <location>
        <begin position="45"/>
        <end position="67"/>
    </location>
</feature>
<evidence type="ECO:0000256" key="5">
    <source>
        <dbReference type="ARBA" id="ARBA00023043"/>
    </source>
</evidence>
<dbReference type="SMART" id="SM00248">
    <property type="entry name" value="ANK"/>
    <property type="match status" value="3"/>
</dbReference>
<dbReference type="SUPFAM" id="SSF57903">
    <property type="entry name" value="FYVE/PHD zinc finger"/>
    <property type="match status" value="1"/>
</dbReference>
<evidence type="ECO:0000313" key="11">
    <source>
        <dbReference type="EMBL" id="PWN18880.1"/>
    </source>
</evidence>
<gene>
    <name evidence="11" type="ORF">BCV69DRAFT_251674</name>
</gene>
<dbReference type="OrthoDB" id="10057496at2759"/>
<dbReference type="InterPro" id="IPR011011">
    <property type="entry name" value="Znf_FYVE_PHD"/>
</dbReference>
<dbReference type="PROSITE" id="PS50089">
    <property type="entry name" value="ZF_RING_2"/>
    <property type="match status" value="1"/>
</dbReference>
<dbReference type="Pfam" id="PF12796">
    <property type="entry name" value="Ank_2"/>
    <property type="match status" value="2"/>
</dbReference>
<keyword evidence="4" id="KW-0862">Zinc</keyword>
<sequence>MGALASMEDREGETALHKAALCGKLPALSYLLSASQVDVDVVDADGWTPMHNACSKGYLDIVKYLVDTAKASVDLQGGRGGWTPLMNAASNGHLPIVRYLTARCQVDPYTRNASGETAFDVAAAKFEVYICQVLEAYEVQRLPLLNEPSTPRPTYNPLLLHVTVPVIVHQNERLDTRVSTLAVRGGRPRWSGTNAGRPGKADRRAPGTMPAGPLSSSKTREIPMRREDVQLPTRREPYKLRLPHRRTLARPAAVPSHFWLSEWQIDRTHPQVDPIDGWQYAQSFDAPEEAWSAQVPPQLARLLEGKGLGAAFTRALAGQGSSTGVGADDEAFPTDWVRRRRWIRVMRRRLDIEFGDGLEAAEIETAPAGEDRVASAQLSAARQARSELDELPSTASYLDRARALAGREDGEQLTPADMLADPATIPNHIVRLEMAIGELRSSAFGDDDKERQVQAETLLKEYTLRLGQLRQAASSEDDAESEDDDEEGFIYPNSFKDTQSVITRIDGPAPSATETVTGLRPPSRRVADLARASEFRVPTNETPQSHQPFSSRPHTVLQPTSLAPTWEPDVNAPVCRLCSKRFTFFTRKHHCRRCGRIFCAECSAYRAQLSADELVIDPAQPELFLGESMGGLSRICGTCDAERQLPEALRSSTVRGMAAMGSLNLGGGSTASSSATSRASQLNECPVCNTSLALLGDQSAQEMHVQTCLETGGAGGAASVQAGRYLVYRLPAESPILGRECVICLEELDLGQMIARLPCLCFFHRNCIDSWLGRGRSCPTHAR</sequence>
<evidence type="ECO:0000256" key="8">
    <source>
        <dbReference type="SAM" id="MobiDB-lite"/>
    </source>
</evidence>
<dbReference type="CDD" id="cd16489">
    <property type="entry name" value="mRING-CH-C4HC2H_ZNRF"/>
    <property type="match status" value="1"/>
</dbReference>
<dbReference type="InterPro" id="IPR000306">
    <property type="entry name" value="Znf_FYVE"/>
</dbReference>
<evidence type="ECO:0000256" key="7">
    <source>
        <dbReference type="PROSITE-ProRule" id="PRU00175"/>
    </source>
</evidence>
<keyword evidence="1" id="KW-0479">Metal-binding</keyword>
<dbReference type="GeneID" id="37012177"/>
<feature type="domain" description="RING-type" evidence="9">
    <location>
        <begin position="741"/>
        <end position="781"/>
    </location>
</feature>
<evidence type="ECO:0000256" key="6">
    <source>
        <dbReference type="PROSITE-ProRule" id="PRU00023"/>
    </source>
</evidence>
<feature type="region of interest" description="Disordered" evidence="8">
    <location>
        <begin position="185"/>
        <end position="218"/>
    </location>
</feature>
<reference evidence="11 12" key="1">
    <citation type="journal article" date="2018" name="Mol. Biol. Evol.">
        <title>Broad Genomic Sampling Reveals a Smut Pathogenic Ancestry of the Fungal Clade Ustilaginomycotina.</title>
        <authorList>
            <person name="Kijpornyongpan T."/>
            <person name="Mondo S.J."/>
            <person name="Barry K."/>
            <person name="Sandor L."/>
            <person name="Lee J."/>
            <person name="Lipzen A."/>
            <person name="Pangilinan J."/>
            <person name="LaButti K."/>
            <person name="Hainaut M."/>
            <person name="Henrissat B."/>
            <person name="Grigoriev I.V."/>
            <person name="Spatafora J.W."/>
            <person name="Aime M.C."/>
        </authorList>
    </citation>
    <scope>NUCLEOTIDE SEQUENCE [LARGE SCALE GENOMIC DNA]</scope>
    <source>
        <strain evidence="11 12">MCA 4718</strain>
    </source>
</reference>
<evidence type="ECO:0000256" key="3">
    <source>
        <dbReference type="ARBA" id="ARBA00022771"/>
    </source>
</evidence>
<dbReference type="SMART" id="SM00184">
    <property type="entry name" value="RING"/>
    <property type="match status" value="2"/>
</dbReference>
<dbReference type="InterPro" id="IPR017455">
    <property type="entry name" value="Znf_FYVE-rel"/>
</dbReference>
<dbReference type="STRING" id="1684307.A0A316U100"/>
<feature type="compositionally biased region" description="Polar residues" evidence="8">
    <location>
        <begin position="539"/>
        <end position="556"/>
    </location>
</feature>
<dbReference type="PROSITE" id="PS50088">
    <property type="entry name" value="ANK_REPEAT"/>
    <property type="match status" value="2"/>
</dbReference>
<dbReference type="Pfam" id="PF01363">
    <property type="entry name" value="FYVE"/>
    <property type="match status" value="1"/>
</dbReference>
<dbReference type="PANTHER" id="PTHR24171:SF10">
    <property type="entry name" value="ANKYRIN REPEAT DOMAIN-CONTAINING PROTEIN 29-LIKE"/>
    <property type="match status" value="1"/>
</dbReference>
<dbReference type="PROSITE" id="PS50297">
    <property type="entry name" value="ANK_REP_REGION"/>
    <property type="match status" value="1"/>
</dbReference>
<accession>A0A316U100</accession>
<dbReference type="EMBL" id="KZ819333">
    <property type="protein sequence ID" value="PWN18880.1"/>
    <property type="molecule type" value="Genomic_DNA"/>
</dbReference>
<evidence type="ECO:0000256" key="2">
    <source>
        <dbReference type="ARBA" id="ARBA00022737"/>
    </source>
</evidence>
<dbReference type="SMART" id="SM00064">
    <property type="entry name" value="FYVE"/>
    <property type="match status" value="1"/>
</dbReference>
<keyword evidence="3 7" id="KW-0863">Zinc-finger</keyword>
<feature type="compositionally biased region" description="Acidic residues" evidence="8">
    <location>
        <begin position="475"/>
        <end position="488"/>
    </location>
</feature>
<evidence type="ECO:0000313" key="12">
    <source>
        <dbReference type="Proteomes" id="UP000245942"/>
    </source>
</evidence>
<dbReference type="Pfam" id="PF13639">
    <property type="entry name" value="zf-RING_2"/>
    <property type="match status" value="1"/>
</dbReference>
<evidence type="ECO:0000256" key="1">
    <source>
        <dbReference type="ARBA" id="ARBA00022723"/>
    </source>
</evidence>
<evidence type="ECO:0000259" key="10">
    <source>
        <dbReference type="PROSITE" id="PS50178"/>
    </source>
</evidence>
<dbReference type="RefSeq" id="XP_025346040.1">
    <property type="nucleotide sequence ID" value="XM_025490443.1"/>
</dbReference>
<name>A0A316U100_9BASI</name>
<dbReference type="PROSITE" id="PS50178">
    <property type="entry name" value="ZF_FYVE"/>
    <property type="match status" value="1"/>
</dbReference>
<keyword evidence="5 6" id="KW-0040">ANK repeat</keyword>
<dbReference type="Gene3D" id="1.25.40.20">
    <property type="entry name" value="Ankyrin repeat-containing domain"/>
    <property type="match status" value="1"/>
</dbReference>
<keyword evidence="12" id="KW-1185">Reference proteome</keyword>
<evidence type="ECO:0000259" key="9">
    <source>
        <dbReference type="PROSITE" id="PS50089"/>
    </source>
</evidence>
<feature type="region of interest" description="Disordered" evidence="8">
    <location>
        <begin position="537"/>
        <end position="556"/>
    </location>
</feature>
<proteinExistence type="predicted"/>
<feature type="domain" description="FYVE-type" evidence="10">
    <location>
        <begin position="569"/>
        <end position="644"/>
    </location>
</feature>
<dbReference type="GO" id="GO:0008270">
    <property type="term" value="F:zinc ion binding"/>
    <property type="evidence" value="ECO:0007669"/>
    <property type="project" value="UniProtKB-KW"/>
</dbReference>
<dbReference type="AlphaFoldDB" id="A0A316U100"/>
<keyword evidence="2" id="KW-0677">Repeat</keyword>
<feature type="region of interest" description="Disordered" evidence="8">
    <location>
        <begin position="470"/>
        <end position="492"/>
    </location>
</feature>
<dbReference type="SUPFAM" id="SSF57850">
    <property type="entry name" value="RING/U-box"/>
    <property type="match status" value="1"/>
</dbReference>
<organism evidence="11 12">
    <name type="scientific">Pseudomicrostroma glucosiphilum</name>
    <dbReference type="NCBI Taxonomy" id="1684307"/>
    <lineage>
        <taxon>Eukaryota</taxon>
        <taxon>Fungi</taxon>
        <taxon>Dikarya</taxon>
        <taxon>Basidiomycota</taxon>
        <taxon>Ustilaginomycotina</taxon>
        <taxon>Exobasidiomycetes</taxon>
        <taxon>Microstromatales</taxon>
        <taxon>Microstromatales incertae sedis</taxon>
        <taxon>Pseudomicrostroma</taxon>
    </lineage>
</organism>
<dbReference type="InterPro" id="IPR002110">
    <property type="entry name" value="Ankyrin_rpt"/>
</dbReference>
<dbReference type="PANTHER" id="PTHR24171">
    <property type="entry name" value="ANKYRIN REPEAT DOMAIN-CONTAINING PROTEIN 39-RELATED"/>
    <property type="match status" value="1"/>
</dbReference>
<dbReference type="InterPro" id="IPR001841">
    <property type="entry name" value="Znf_RING"/>
</dbReference>
<dbReference type="Gene3D" id="3.30.40.10">
    <property type="entry name" value="Zinc/RING finger domain, C3HC4 (zinc finger)"/>
    <property type="match status" value="2"/>
</dbReference>
<protein>
    <recommendedName>
        <fullName evidence="13">Ankyrin</fullName>
    </recommendedName>
</protein>